<dbReference type="PANTHER" id="PTHR33050">
    <property type="entry name" value="REVERSE TRANSCRIPTASE DOMAIN-CONTAINING PROTEIN"/>
    <property type="match status" value="1"/>
</dbReference>
<evidence type="ECO:0000313" key="1">
    <source>
        <dbReference type="EMBL" id="OCT70392.1"/>
    </source>
</evidence>
<dbReference type="AlphaFoldDB" id="A0A974CCJ3"/>
<dbReference type="SUPFAM" id="SSF56672">
    <property type="entry name" value="DNA/RNA polymerases"/>
    <property type="match status" value="1"/>
</dbReference>
<protein>
    <recommendedName>
        <fullName evidence="3">RNase H type-1 domain-containing protein</fullName>
    </recommendedName>
</protein>
<dbReference type="EMBL" id="CM004479">
    <property type="protein sequence ID" value="OCT70392.1"/>
    <property type="molecule type" value="Genomic_DNA"/>
</dbReference>
<dbReference type="Proteomes" id="UP000694892">
    <property type="component" value="Chromosome 7S"/>
</dbReference>
<dbReference type="InterPro" id="IPR052055">
    <property type="entry name" value="Hepadnavirus_pol/RT"/>
</dbReference>
<sequence>MTWFNYDEVFRQKLAVHRGLRWGMKDVGLWHECSLCSGGHPAQKCFRKLSGGALVQSSTREYLLKSLESGEVAKNAQMDKLVKFKNVVNIMLTKKVLLKELQSLLGMLVFASRLMPMGRIFSKRLSALTIGLKSPNCHVKLTKEVKEDLIVWQQFLQTYNGRSLWQQEFAVASDLQIFTDAAGSEGFRAYWAGHWCVGSWPETWKEIGLTKNLVLLELFPVVVTIVVWGKYFVGKRLLFNCDNMGVVLSVNNLSSKSAEVVRLLRHLVLCCLVNNIWVRAKHILGTRNEIADALSRFQLQRFQRLAPEADKESTDCPQHLWGLILPD</sequence>
<organism evidence="1 2">
    <name type="scientific">Xenopus laevis</name>
    <name type="common">African clawed frog</name>
    <dbReference type="NCBI Taxonomy" id="8355"/>
    <lineage>
        <taxon>Eukaryota</taxon>
        <taxon>Metazoa</taxon>
        <taxon>Chordata</taxon>
        <taxon>Craniata</taxon>
        <taxon>Vertebrata</taxon>
        <taxon>Euteleostomi</taxon>
        <taxon>Amphibia</taxon>
        <taxon>Batrachia</taxon>
        <taxon>Anura</taxon>
        <taxon>Pipoidea</taxon>
        <taxon>Pipidae</taxon>
        <taxon>Xenopodinae</taxon>
        <taxon>Xenopus</taxon>
        <taxon>Xenopus</taxon>
    </lineage>
</organism>
<accession>A0A974CCJ3</accession>
<reference evidence="2" key="1">
    <citation type="journal article" date="2016" name="Nature">
        <title>Genome evolution in the allotetraploid frog Xenopus laevis.</title>
        <authorList>
            <person name="Session A.M."/>
            <person name="Uno Y."/>
            <person name="Kwon T."/>
            <person name="Chapman J.A."/>
            <person name="Toyoda A."/>
            <person name="Takahashi S."/>
            <person name="Fukui A."/>
            <person name="Hikosaka A."/>
            <person name="Suzuki A."/>
            <person name="Kondo M."/>
            <person name="van Heeringen S.J."/>
            <person name="Quigley I."/>
            <person name="Heinz S."/>
            <person name="Ogino H."/>
            <person name="Ochi H."/>
            <person name="Hellsten U."/>
            <person name="Lyons J.B."/>
            <person name="Simakov O."/>
            <person name="Putnam N."/>
            <person name="Stites J."/>
            <person name="Kuroki Y."/>
            <person name="Tanaka T."/>
            <person name="Michiue T."/>
            <person name="Watanabe M."/>
            <person name="Bogdanovic O."/>
            <person name="Lister R."/>
            <person name="Georgiou G."/>
            <person name="Paranjpe S.S."/>
            <person name="van Kruijsbergen I."/>
            <person name="Shu S."/>
            <person name="Carlson J."/>
            <person name="Kinoshita T."/>
            <person name="Ohta Y."/>
            <person name="Mawaribuchi S."/>
            <person name="Jenkins J."/>
            <person name="Grimwood J."/>
            <person name="Schmutz J."/>
            <person name="Mitros T."/>
            <person name="Mozaffari S.V."/>
            <person name="Suzuki Y."/>
            <person name="Haramoto Y."/>
            <person name="Yamamoto T.S."/>
            <person name="Takagi C."/>
            <person name="Heald R."/>
            <person name="Miller K."/>
            <person name="Haudenschild C."/>
            <person name="Kitzman J."/>
            <person name="Nakayama T."/>
            <person name="Izutsu Y."/>
            <person name="Robert J."/>
            <person name="Fortriede J."/>
            <person name="Burns K."/>
            <person name="Lotay V."/>
            <person name="Karimi K."/>
            <person name="Yasuoka Y."/>
            <person name="Dichmann D.S."/>
            <person name="Flajnik M.F."/>
            <person name="Houston D.W."/>
            <person name="Shendure J."/>
            <person name="DuPasquier L."/>
            <person name="Vize P.D."/>
            <person name="Zorn A.M."/>
            <person name="Ito M."/>
            <person name="Marcotte E.M."/>
            <person name="Wallingford J.B."/>
            <person name="Ito Y."/>
            <person name="Asashima M."/>
            <person name="Ueno N."/>
            <person name="Matsuda Y."/>
            <person name="Veenstra G.J."/>
            <person name="Fujiyama A."/>
            <person name="Harland R.M."/>
            <person name="Taira M."/>
            <person name="Rokhsar D.S."/>
        </authorList>
    </citation>
    <scope>NUCLEOTIDE SEQUENCE [LARGE SCALE GENOMIC DNA]</scope>
    <source>
        <strain evidence="2">J</strain>
    </source>
</reference>
<gene>
    <name evidence="1" type="ORF">XELAEV_18037310mg</name>
</gene>
<name>A0A974CCJ3_XENLA</name>
<dbReference type="CDD" id="cd09275">
    <property type="entry name" value="RNase_HI_RT_DIRS1"/>
    <property type="match status" value="1"/>
</dbReference>
<dbReference type="OMA" id="IVIALEM"/>
<dbReference type="InterPro" id="IPR043502">
    <property type="entry name" value="DNA/RNA_pol_sf"/>
</dbReference>
<evidence type="ECO:0008006" key="3">
    <source>
        <dbReference type="Google" id="ProtNLM"/>
    </source>
</evidence>
<proteinExistence type="predicted"/>
<dbReference type="PANTHER" id="PTHR33050:SF8">
    <property type="entry name" value="REVERSE TRANSCRIPTASE DOMAIN-CONTAINING PROTEIN"/>
    <property type="match status" value="1"/>
</dbReference>
<evidence type="ECO:0000313" key="2">
    <source>
        <dbReference type="Proteomes" id="UP000694892"/>
    </source>
</evidence>